<feature type="region of interest" description="Disordered" evidence="1">
    <location>
        <begin position="83"/>
        <end position="153"/>
    </location>
</feature>
<dbReference type="InterPro" id="IPR023093">
    <property type="entry name" value="ScpA-like_C"/>
</dbReference>
<dbReference type="InterPro" id="IPR036390">
    <property type="entry name" value="WH_DNA-bd_sf"/>
</dbReference>
<dbReference type="Proteomes" id="UP000887566">
    <property type="component" value="Unplaced"/>
</dbReference>
<protein>
    <submittedName>
        <fullName evidence="4">Rad21/Rec8-like protein C-terminal eukaryotic domain-containing protein</fullName>
    </submittedName>
</protein>
<evidence type="ECO:0000256" key="1">
    <source>
        <dbReference type="SAM" id="MobiDB-lite"/>
    </source>
</evidence>
<keyword evidence="3" id="KW-1185">Reference proteome</keyword>
<dbReference type="SUPFAM" id="SSF46785">
    <property type="entry name" value="Winged helix' DNA-binding domain"/>
    <property type="match status" value="1"/>
</dbReference>
<name>A0A914WFT1_9BILA</name>
<dbReference type="PANTHER" id="PTHR12585">
    <property type="entry name" value="SCC1 / RAD21 FAMILY MEMBER"/>
    <property type="match status" value="1"/>
</dbReference>
<dbReference type="GO" id="GO:0003682">
    <property type="term" value="F:chromatin binding"/>
    <property type="evidence" value="ECO:0007669"/>
    <property type="project" value="TreeGrafter"/>
</dbReference>
<evidence type="ECO:0000313" key="4">
    <source>
        <dbReference type="WBParaSite" id="PSAMB.scaffold4020size15975.g23211.t1"/>
    </source>
</evidence>
<evidence type="ECO:0000313" key="3">
    <source>
        <dbReference type="Proteomes" id="UP000887566"/>
    </source>
</evidence>
<dbReference type="GO" id="GO:0007062">
    <property type="term" value="P:sister chromatid cohesion"/>
    <property type="evidence" value="ECO:0007669"/>
    <property type="project" value="InterPro"/>
</dbReference>
<proteinExistence type="predicted"/>
<feature type="compositionally biased region" description="Basic and acidic residues" evidence="1">
    <location>
        <begin position="118"/>
        <end position="128"/>
    </location>
</feature>
<sequence length="233" mass="26160">MHLRESGSVDKLFQNPGCSALRAKSIVKLYQAHLVLKSRVDIRTSKSTVLDELEMAQNVELDDTLSHTNYADQNDRLSVLVEEPAGLDDDENDRREQSASPAEEAMNGDEPDEQLASPKERHASPDKKKERKSRPSTVGDRTLDDDDDTEDDHRWTKRTQHVLNTIAAKLKISDDDEVPFADLTKGATRKSAAQKFYTLLVLKKWQAIDVRQDHPFAPIRVAAGPKMDESISA</sequence>
<feature type="domain" description="Rad21/Rec8-like protein C-terminal eukaryotic" evidence="2">
    <location>
        <begin position="182"/>
        <end position="227"/>
    </location>
</feature>
<dbReference type="GO" id="GO:1990414">
    <property type="term" value="P:replication-born double-strand break repair via sister chromatid exchange"/>
    <property type="evidence" value="ECO:0007669"/>
    <property type="project" value="TreeGrafter"/>
</dbReference>
<dbReference type="PANTHER" id="PTHR12585:SF69">
    <property type="entry name" value="FI11703P"/>
    <property type="match status" value="1"/>
</dbReference>
<dbReference type="InterPro" id="IPR006909">
    <property type="entry name" value="Rad21/Rec8_C_eu"/>
</dbReference>
<dbReference type="Pfam" id="PF04824">
    <property type="entry name" value="Rad21_Rec8"/>
    <property type="match status" value="1"/>
</dbReference>
<reference evidence="4" key="1">
    <citation type="submission" date="2022-11" db="UniProtKB">
        <authorList>
            <consortium name="WormBaseParasite"/>
        </authorList>
    </citation>
    <scope>IDENTIFICATION</scope>
</reference>
<evidence type="ECO:0000259" key="2">
    <source>
        <dbReference type="Pfam" id="PF04824"/>
    </source>
</evidence>
<dbReference type="GO" id="GO:0008278">
    <property type="term" value="C:cohesin complex"/>
    <property type="evidence" value="ECO:0007669"/>
    <property type="project" value="InterPro"/>
</dbReference>
<dbReference type="AlphaFoldDB" id="A0A914WFT1"/>
<dbReference type="InterPro" id="IPR039781">
    <property type="entry name" value="Rad21/Rec8-like"/>
</dbReference>
<dbReference type="Gene3D" id="1.10.10.580">
    <property type="entry name" value="Structural maintenance of chromosome 1. Chain E"/>
    <property type="match status" value="1"/>
</dbReference>
<organism evidence="3 4">
    <name type="scientific">Plectus sambesii</name>
    <dbReference type="NCBI Taxonomy" id="2011161"/>
    <lineage>
        <taxon>Eukaryota</taxon>
        <taxon>Metazoa</taxon>
        <taxon>Ecdysozoa</taxon>
        <taxon>Nematoda</taxon>
        <taxon>Chromadorea</taxon>
        <taxon>Plectida</taxon>
        <taxon>Plectina</taxon>
        <taxon>Plectoidea</taxon>
        <taxon>Plectidae</taxon>
        <taxon>Plectus</taxon>
    </lineage>
</organism>
<dbReference type="WBParaSite" id="PSAMB.scaffold4020size15975.g23211.t1">
    <property type="protein sequence ID" value="PSAMB.scaffold4020size15975.g23211.t1"/>
    <property type="gene ID" value="PSAMB.scaffold4020size15975.g23211"/>
</dbReference>
<accession>A0A914WFT1</accession>